<evidence type="ECO:0000259" key="2">
    <source>
        <dbReference type="PROSITE" id="PS50943"/>
    </source>
</evidence>
<gene>
    <name evidence="3" type="ORF">GCM10009801_19350</name>
</gene>
<dbReference type="InterPro" id="IPR010982">
    <property type="entry name" value="Lambda_DNA-bd_dom_sf"/>
</dbReference>
<dbReference type="EMBL" id="BAAAPE010000005">
    <property type="protein sequence ID" value="GAA2069531.1"/>
    <property type="molecule type" value="Genomic_DNA"/>
</dbReference>
<feature type="domain" description="HTH cro/C1-type" evidence="2">
    <location>
        <begin position="36"/>
        <end position="86"/>
    </location>
</feature>
<dbReference type="InterPro" id="IPR001387">
    <property type="entry name" value="Cro/C1-type_HTH"/>
</dbReference>
<feature type="compositionally biased region" description="Basic and acidic residues" evidence="1">
    <location>
        <begin position="299"/>
        <end position="309"/>
    </location>
</feature>
<reference evidence="3 4" key="1">
    <citation type="journal article" date="2019" name="Int. J. Syst. Evol. Microbiol.">
        <title>The Global Catalogue of Microorganisms (GCM) 10K type strain sequencing project: providing services to taxonomists for standard genome sequencing and annotation.</title>
        <authorList>
            <consortium name="The Broad Institute Genomics Platform"/>
            <consortium name="The Broad Institute Genome Sequencing Center for Infectious Disease"/>
            <person name="Wu L."/>
            <person name="Ma J."/>
        </authorList>
    </citation>
    <scope>NUCLEOTIDE SEQUENCE [LARGE SCALE GENOMIC DNA]</scope>
    <source>
        <strain evidence="3 4">JCM 15478</strain>
    </source>
</reference>
<dbReference type="SUPFAM" id="SSF47413">
    <property type="entry name" value="lambda repressor-like DNA-binding domains"/>
    <property type="match status" value="1"/>
</dbReference>
<dbReference type="InterPro" id="IPR041413">
    <property type="entry name" value="MLTR_LBD"/>
</dbReference>
<comment type="caution">
    <text evidence="3">The sequence shown here is derived from an EMBL/GenBank/DDBJ whole genome shotgun (WGS) entry which is preliminary data.</text>
</comment>
<dbReference type="Gene3D" id="1.10.260.40">
    <property type="entry name" value="lambda repressor-like DNA-binding domains"/>
    <property type="match status" value="1"/>
</dbReference>
<evidence type="ECO:0000313" key="3">
    <source>
        <dbReference type="EMBL" id="GAA2069531.1"/>
    </source>
</evidence>
<name>A0ABN2VQL1_9ACTN</name>
<dbReference type="Proteomes" id="UP001500016">
    <property type="component" value="Unassembled WGS sequence"/>
</dbReference>
<sequence length="309" mass="34913">MDRRTELSGFLRSRRARLRPEDVGLPLFDDRRRVPGLRREELAQLAGVSISHYTRLEQGQYTHVSAEVLGAVASALRLCTDEREYLHNLVQPPQTTPGAPARGALENLKHLVDAVTGVPAYVTGRYGNALAWNRLTALTLFDFDTVPPGRRTWTHAIFLDTALRTRLSDAGEWDRAARYQIGYLRLCWSRFPEDPDIAAAVTELLDSSDDFRRLWAEHPIYNWPQKRVRLHHELVGTLEMELEVMRPDGDPDLAFASYSAPSHSPTKAALNRLADAHAPDGTPSATRTHSRTPFPLRPRTRERAEGRTL</sequence>
<evidence type="ECO:0000313" key="4">
    <source>
        <dbReference type="Proteomes" id="UP001500016"/>
    </source>
</evidence>
<dbReference type="Pfam" id="PF13560">
    <property type="entry name" value="HTH_31"/>
    <property type="match status" value="1"/>
</dbReference>
<accession>A0ABN2VQL1</accession>
<dbReference type="PANTHER" id="PTHR35010:SF2">
    <property type="entry name" value="BLL4672 PROTEIN"/>
    <property type="match status" value="1"/>
</dbReference>
<proteinExistence type="predicted"/>
<dbReference type="PANTHER" id="PTHR35010">
    <property type="entry name" value="BLL4672 PROTEIN-RELATED"/>
    <property type="match status" value="1"/>
</dbReference>
<dbReference type="SMART" id="SM00530">
    <property type="entry name" value="HTH_XRE"/>
    <property type="match status" value="1"/>
</dbReference>
<dbReference type="RefSeq" id="WP_344526126.1">
    <property type="nucleotide sequence ID" value="NZ_BAAAPE010000005.1"/>
</dbReference>
<dbReference type="CDD" id="cd00093">
    <property type="entry name" value="HTH_XRE"/>
    <property type="match status" value="1"/>
</dbReference>
<feature type="region of interest" description="Disordered" evidence="1">
    <location>
        <begin position="276"/>
        <end position="309"/>
    </location>
</feature>
<protein>
    <submittedName>
        <fullName evidence="3">Helix-turn-helix transcriptional regulator</fullName>
    </submittedName>
</protein>
<evidence type="ECO:0000256" key="1">
    <source>
        <dbReference type="SAM" id="MobiDB-lite"/>
    </source>
</evidence>
<dbReference type="Gene3D" id="3.30.450.180">
    <property type="match status" value="1"/>
</dbReference>
<organism evidence="3 4">
    <name type="scientific">Streptomyces albiaxialis</name>
    <dbReference type="NCBI Taxonomy" id="329523"/>
    <lineage>
        <taxon>Bacteria</taxon>
        <taxon>Bacillati</taxon>
        <taxon>Actinomycetota</taxon>
        <taxon>Actinomycetes</taxon>
        <taxon>Kitasatosporales</taxon>
        <taxon>Streptomycetaceae</taxon>
        <taxon>Streptomyces</taxon>
    </lineage>
</organism>
<dbReference type="PROSITE" id="PS50943">
    <property type="entry name" value="HTH_CROC1"/>
    <property type="match status" value="1"/>
</dbReference>
<dbReference type="Pfam" id="PF17765">
    <property type="entry name" value="MLTR_LBD"/>
    <property type="match status" value="1"/>
</dbReference>
<keyword evidence="4" id="KW-1185">Reference proteome</keyword>